<dbReference type="Gene3D" id="2.130.10.10">
    <property type="entry name" value="YVTN repeat-like/Quinoprotein amine dehydrogenase"/>
    <property type="match status" value="1"/>
</dbReference>
<dbReference type="SUPFAM" id="SSF50978">
    <property type="entry name" value="WD40 repeat-like"/>
    <property type="match status" value="1"/>
</dbReference>
<dbReference type="SMART" id="SM00320">
    <property type="entry name" value="WD40"/>
    <property type="match status" value="5"/>
</dbReference>
<evidence type="ECO:0000313" key="5">
    <source>
        <dbReference type="Proteomes" id="UP000268823"/>
    </source>
</evidence>
<feature type="repeat" description="WD" evidence="3">
    <location>
        <begin position="279"/>
        <end position="313"/>
    </location>
</feature>
<keyword evidence="1 3" id="KW-0853">WD repeat</keyword>
<dbReference type="InterPro" id="IPR036322">
    <property type="entry name" value="WD40_repeat_dom_sf"/>
</dbReference>
<dbReference type="InterPro" id="IPR001680">
    <property type="entry name" value="WD40_rpt"/>
</dbReference>
<reference evidence="4 5" key="1">
    <citation type="journal article" date="2018" name="BMC Genomics">
        <title>Genomic evidence for intraspecific hybridization in a clonal and extremely halotolerant yeast.</title>
        <authorList>
            <person name="Gostincar C."/>
            <person name="Stajich J.E."/>
            <person name="Zupancic J."/>
            <person name="Zalar P."/>
            <person name="Gunde-Cimerman N."/>
        </authorList>
    </citation>
    <scope>NUCLEOTIDE SEQUENCE [LARGE SCALE GENOMIC DNA]</scope>
    <source>
        <strain evidence="4 5">EXF-2788</strain>
    </source>
</reference>
<dbReference type="Pfam" id="PF00400">
    <property type="entry name" value="WD40"/>
    <property type="match status" value="3"/>
</dbReference>
<organism evidence="4 5">
    <name type="scientific">Hortaea werneckii</name>
    <name type="common">Black yeast</name>
    <name type="synonym">Cladosporium werneckii</name>
    <dbReference type="NCBI Taxonomy" id="91943"/>
    <lineage>
        <taxon>Eukaryota</taxon>
        <taxon>Fungi</taxon>
        <taxon>Dikarya</taxon>
        <taxon>Ascomycota</taxon>
        <taxon>Pezizomycotina</taxon>
        <taxon>Dothideomycetes</taxon>
        <taxon>Dothideomycetidae</taxon>
        <taxon>Mycosphaerellales</taxon>
        <taxon>Teratosphaeriaceae</taxon>
        <taxon>Hortaea</taxon>
    </lineage>
</organism>
<comment type="caution">
    <text evidence="4">The sequence shown here is derived from an EMBL/GenBank/DDBJ whole genome shotgun (WGS) entry which is preliminary data.</text>
</comment>
<dbReference type="PANTHER" id="PTHR10971">
    <property type="entry name" value="MRNA EXPORT FACTOR AND BUB3"/>
    <property type="match status" value="1"/>
</dbReference>
<dbReference type="Proteomes" id="UP000268823">
    <property type="component" value="Unassembled WGS sequence"/>
</dbReference>
<dbReference type="InterPro" id="IPR015943">
    <property type="entry name" value="WD40/YVTN_repeat-like_dom_sf"/>
</dbReference>
<protein>
    <submittedName>
        <fullName evidence="4">Uncharacterized protein</fullName>
    </submittedName>
</protein>
<dbReference type="PROSITE" id="PS50082">
    <property type="entry name" value="WD_REPEATS_2"/>
    <property type="match status" value="1"/>
</dbReference>
<dbReference type="OrthoDB" id="10262475at2759"/>
<evidence type="ECO:0000256" key="3">
    <source>
        <dbReference type="PROSITE-ProRule" id="PRU00221"/>
    </source>
</evidence>
<accession>A0A3M7EWD6</accession>
<proteinExistence type="predicted"/>
<dbReference type="AlphaFoldDB" id="A0A3M7EWD6"/>
<evidence type="ECO:0000313" key="4">
    <source>
        <dbReference type="EMBL" id="RMY80707.1"/>
    </source>
</evidence>
<evidence type="ECO:0000256" key="1">
    <source>
        <dbReference type="ARBA" id="ARBA00022574"/>
    </source>
</evidence>
<keyword evidence="2" id="KW-0677">Repeat</keyword>
<dbReference type="EMBL" id="QWIR01000304">
    <property type="protein sequence ID" value="RMY80707.1"/>
    <property type="molecule type" value="Genomic_DNA"/>
</dbReference>
<name>A0A3M7EWD6_HORWE</name>
<evidence type="ECO:0000256" key="2">
    <source>
        <dbReference type="ARBA" id="ARBA00022737"/>
    </source>
</evidence>
<dbReference type="VEuPathDB" id="FungiDB:BTJ68_06244"/>
<gene>
    <name evidence="4" type="ORF">D0861_08526</name>
</gene>
<sequence>MSALHELPDPPSDAISSLRFSPAGTRLAVSSWDRTVSIYHHHHRSADSDSDSEPPFVRQTGIQCRAPILDVCWGDDDSTLFAVGLDQDVRLLRPDDGDNQQEVLSTHSAPSNKLVYSRDHSILISTSWDGTMHIHHPPTHQYIRVRLAAKPFALSLTASRLVVAMADRKVSVYDLNALRALLDQTGGSTAREDLLDITPWQQRESSLKFMSRALSCMPDGTGFATSSIEGRVGVEWFDPEDHKRTYAFKCHRQTSTLPTAGQGEEGEQQQEEIDIVYPVNALSFHPTHGTFATGGGDGVVALWDANTKRRIKQYGKLGASISALDFSPDGGSFLAVAASPGFEDGQEDSEPDPSLVRVFVRVLAEGEAKGKPAK</sequence>